<evidence type="ECO:0000256" key="2">
    <source>
        <dbReference type="ARBA" id="ARBA00005189"/>
    </source>
</evidence>
<keyword evidence="7" id="KW-0812">Transmembrane</keyword>
<dbReference type="CDD" id="cd03507">
    <property type="entry name" value="Delta12-FADS-like"/>
    <property type="match status" value="1"/>
</dbReference>
<reference evidence="10 11" key="1">
    <citation type="submission" date="2019-09" db="EMBL/GenBank/DDBJ databases">
        <title>A chromosome-level genome assembly of the Chinese tupelo Nyssa sinensis.</title>
        <authorList>
            <person name="Yang X."/>
            <person name="Kang M."/>
            <person name="Yang Y."/>
            <person name="Xiong H."/>
            <person name="Wang M."/>
            <person name="Zhang Z."/>
            <person name="Wang Z."/>
            <person name="Wu H."/>
            <person name="Ma T."/>
            <person name="Liu J."/>
            <person name="Xi Z."/>
        </authorList>
    </citation>
    <scope>NUCLEOTIDE SEQUENCE [LARGE SCALE GENOMIC DNA]</scope>
    <source>
        <strain evidence="10">J267</strain>
        <tissue evidence="10">Leaf</tissue>
    </source>
</reference>
<feature type="transmembrane region" description="Helical" evidence="7">
    <location>
        <begin position="319"/>
        <end position="336"/>
    </location>
</feature>
<organism evidence="10 11">
    <name type="scientific">Nyssa sinensis</name>
    <dbReference type="NCBI Taxonomy" id="561372"/>
    <lineage>
        <taxon>Eukaryota</taxon>
        <taxon>Viridiplantae</taxon>
        <taxon>Streptophyta</taxon>
        <taxon>Embryophyta</taxon>
        <taxon>Tracheophyta</taxon>
        <taxon>Spermatophyta</taxon>
        <taxon>Magnoliopsida</taxon>
        <taxon>eudicotyledons</taxon>
        <taxon>Gunneridae</taxon>
        <taxon>Pentapetalae</taxon>
        <taxon>asterids</taxon>
        <taxon>Cornales</taxon>
        <taxon>Nyssaceae</taxon>
        <taxon>Nyssa</taxon>
    </lineage>
</organism>
<comment type="subcellular location">
    <subcellularLocation>
        <location evidence="1">Membrane</location>
    </subcellularLocation>
</comment>
<dbReference type="PANTHER" id="PTHR32100">
    <property type="entry name" value="OMEGA-6 FATTY ACID DESATURASE, CHLOROPLASTIC"/>
    <property type="match status" value="1"/>
</dbReference>
<dbReference type="OrthoDB" id="1461976at2759"/>
<dbReference type="GO" id="GO:0016020">
    <property type="term" value="C:membrane"/>
    <property type="evidence" value="ECO:0007669"/>
    <property type="project" value="UniProtKB-SubCell"/>
</dbReference>
<evidence type="ECO:0000313" key="10">
    <source>
        <dbReference type="EMBL" id="KAA8517398.1"/>
    </source>
</evidence>
<feature type="domain" description="Fatty acid desaturase" evidence="8">
    <location>
        <begin position="152"/>
        <end position="407"/>
    </location>
</feature>
<evidence type="ECO:0000259" key="9">
    <source>
        <dbReference type="Pfam" id="PF11960"/>
    </source>
</evidence>
<comment type="similarity">
    <text evidence="3">Belongs to the fatty acid desaturase type 1 family.</text>
</comment>
<accession>A0A5J4ZIQ5</accession>
<dbReference type="InterPro" id="IPR005804">
    <property type="entry name" value="FA_desaturase_dom"/>
</dbReference>
<dbReference type="AlphaFoldDB" id="A0A5J4ZIQ5"/>
<evidence type="ECO:0000256" key="3">
    <source>
        <dbReference type="ARBA" id="ARBA00009295"/>
    </source>
</evidence>
<gene>
    <name evidence="10" type="ORF">F0562_017691</name>
</gene>
<keyword evidence="7" id="KW-1133">Transmembrane helix</keyword>
<comment type="pathway">
    <text evidence="2">Lipid metabolism.</text>
</comment>
<proteinExistence type="inferred from homology"/>
<dbReference type="EMBL" id="CM018051">
    <property type="protein sequence ID" value="KAA8517398.1"/>
    <property type="molecule type" value="Genomic_DNA"/>
</dbReference>
<evidence type="ECO:0000256" key="6">
    <source>
        <dbReference type="SAM" id="MobiDB-lite"/>
    </source>
</evidence>
<dbReference type="GO" id="GO:0016717">
    <property type="term" value="F:oxidoreductase activity, acting on paired donors, with oxidation of a pair of donors resulting in the reduction of molecular oxygen to two molecules of water"/>
    <property type="evidence" value="ECO:0007669"/>
    <property type="project" value="InterPro"/>
</dbReference>
<dbReference type="Pfam" id="PF00487">
    <property type="entry name" value="FA_desaturase"/>
    <property type="match status" value="1"/>
</dbReference>
<evidence type="ECO:0000256" key="7">
    <source>
        <dbReference type="SAM" id="Phobius"/>
    </source>
</evidence>
<evidence type="ECO:0000256" key="1">
    <source>
        <dbReference type="ARBA" id="ARBA00004370"/>
    </source>
</evidence>
<feature type="transmembrane region" description="Helical" evidence="7">
    <location>
        <begin position="292"/>
        <end position="313"/>
    </location>
</feature>
<feature type="domain" description="Fatty acid desaturase N-terminal" evidence="9">
    <location>
        <begin position="1"/>
        <end position="145"/>
    </location>
</feature>
<dbReference type="InterPro" id="IPR021863">
    <property type="entry name" value="FAS_N"/>
</dbReference>
<evidence type="ECO:0000256" key="5">
    <source>
        <dbReference type="ARBA" id="ARBA00023136"/>
    </source>
</evidence>
<dbReference type="InterPro" id="IPR012171">
    <property type="entry name" value="Fatty_acid_desaturase"/>
</dbReference>
<sequence length="456" mass="52352">MASRVLSECGIRPLPQNFPRPRTGLISNTTDPTKIKFLHSNKKVKDLKFPSISNPSRFPRERNWVLKVSAPLKVPSVDGEERGGRINGDNGIEDETETEFNPGMPPPFKLADIRAAIPKHCWVKDPWRSMSYVVRDVAVVFGLAALEAYFNNWLVWPLYWAAQGTMFWALFVLGHDCGHGSFSNNSKLNSVVGHLLHSSILVPYHGWRISHRTHHQNHGHVENDESWHPLSEKIYKTLDSITRSLRFTIPFPMLAYPFYLWNRSPGKTGSHFDPNSDLFVPSERKDVITSTICWTAMAALLVGLCFVIGPVQMLKLYGVPYWGFVMWLDFVTYLHHHGHEERLPWYRGQEWNYLRGGLTTLDRDYGWINNIHHDIGTHVIHHLFPQIPHYHLVEATEAARPVLGKYYREPKNSGPLPFHLIGDLTRSLKQDNYVSDTGDVVYYQTDPKLTDSSKLK</sequence>
<evidence type="ECO:0000256" key="4">
    <source>
        <dbReference type="ARBA" id="ARBA00023002"/>
    </source>
</evidence>
<name>A0A5J4ZIQ5_9ASTE</name>
<protein>
    <recommendedName>
        <fullName evidence="12">Fatty acid desaturase domain-containing protein</fullName>
    </recommendedName>
</protein>
<feature type="region of interest" description="Disordered" evidence="6">
    <location>
        <begin position="76"/>
        <end position="103"/>
    </location>
</feature>
<evidence type="ECO:0000313" key="11">
    <source>
        <dbReference type="Proteomes" id="UP000325577"/>
    </source>
</evidence>
<feature type="transmembrane region" description="Helical" evidence="7">
    <location>
        <begin position="132"/>
        <end position="150"/>
    </location>
</feature>
<dbReference type="Proteomes" id="UP000325577">
    <property type="component" value="Linkage Group LG8"/>
</dbReference>
<dbReference type="GO" id="GO:0006629">
    <property type="term" value="P:lipid metabolic process"/>
    <property type="evidence" value="ECO:0007669"/>
    <property type="project" value="InterPro"/>
</dbReference>
<keyword evidence="5 7" id="KW-0472">Membrane</keyword>
<evidence type="ECO:0000259" key="8">
    <source>
        <dbReference type="Pfam" id="PF00487"/>
    </source>
</evidence>
<evidence type="ECO:0008006" key="12">
    <source>
        <dbReference type="Google" id="ProtNLM"/>
    </source>
</evidence>
<keyword evidence="11" id="KW-1185">Reference proteome</keyword>
<dbReference type="Pfam" id="PF11960">
    <property type="entry name" value="DUF3474"/>
    <property type="match status" value="1"/>
</dbReference>
<keyword evidence="4" id="KW-0560">Oxidoreductase</keyword>